<dbReference type="PANTHER" id="PTHR12652:SF23">
    <property type="entry name" value="MICROBODY (PEROXISOME) PROLIFERATION PROTEIN PEROXIN 11B (EUROFUNG)"/>
    <property type="match status" value="1"/>
</dbReference>
<evidence type="ECO:0000256" key="1">
    <source>
        <dbReference type="ARBA" id="ARBA00022593"/>
    </source>
</evidence>
<evidence type="ECO:0000256" key="4">
    <source>
        <dbReference type="ARBA" id="ARBA00046271"/>
    </source>
</evidence>
<reference evidence="7" key="1">
    <citation type="submission" date="2021-03" db="EMBL/GenBank/DDBJ databases">
        <title>Revisited historic fungal species revealed as producer of novel bioactive compounds through whole genome sequencing and comparative genomics.</title>
        <authorList>
            <person name="Vignolle G.A."/>
            <person name="Hochenegger N."/>
            <person name="Mach R.L."/>
            <person name="Mach-Aigner A.R."/>
            <person name="Javad Rahimi M."/>
            <person name="Salim K.A."/>
            <person name="Chan C.M."/>
            <person name="Lim L.B.L."/>
            <person name="Cai F."/>
            <person name="Druzhinina I.S."/>
            <person name="U'Ren J.M."/>
            <person name="Derntl C."/>
        </authorList>
    </citation>
    <scope>NUCLEOTIDE SEQUENCE</scope>
    <source>
        <strain evidence="7">TUCIM 5799</strain>
    </source>
</reference>
<organism evidence="7 8">
    <name type="scientific">Neoarthrinium moseri</name>
    <dbReference type="NCBI Taxonomy" id="1658444"/>
    <lineage>
        <taxon>Eukaryota</taxon>
        <taxon>Fungi</taxon>
        <taxon>Dikarya</taxon>
        <taxon>Ascomycota</taxon>
        <taxon>Pezizomycotina</taxon>
        <taxon>Sordariomycetes</taxon>
        <taxon>Xylariomycetidae</taxon>
        <taxon>Amphisphaeriales</taxon>
        <taxon>Apiosporaceae</taxon>
        <taxon>Neoarthrinium</taxon>
    </lineage>
</organism>
<dbReference type="GO" id="GO:0005778">
    <property type="term" value="C:peroxisomal membrane"/>
    <property type="evidence" value="ECO:0007669"/>
    <property type="project" value="UniProtKB-SubCell"/>
</dbReference>
<gene>
    <name evidence="7" type="ORF">JX265_000851</name>
</gene>
<comment type="caution">
    <text evidence="7">The sequence shown here is derived from an EMBL/GenBank/DDBJ whole genome shotgun (WGS) entry which is preliminary data.</text>
</comment>
<proteinExistence type="predicted"/>
<evidence type="ECO:0000313" key="7">
    <source>
        <dbReference type="EMBL" id="KAI1880611.1"/>
    </source>
</evidence>
<dbReference type="Pfam" id="PF05648">
    <property type="entry name" value="PEX11"/>
    <property type="match status" value="1"/>
</dbReference>
<feature type="transmembrane region" description="Helical" evidence="6">
    <location>
        <begin position="160"/>
        <end position="177"/>
    </location>
</feature>
<evidence type="ECO:0008006" key="9">
    <source>
        <dbReference type="Google" id="ProtNLM"/>
    </source>
</evidence>
<protein>
    <recommendedName>
        <fullName evidence="9">Peroxisomal biogenesis factor 11</fullName>
    </recommendedName>
</protein>
<feature type="region of interest" description="Disordered" evidence="5">
    <location>
        <begin position="193"/>
        <end position="220"/>
    </location>
</feature>
<name>A0A9P9WX06_9PEZI</name>
<evidence type="ECO:0000313" key="8">
    <source>
        <dbReference type="Proteomes" id="UP000829685"/>
    </source>
</evidence>
<dbReference type="PANTHER" id="PTHR12652">
    <property type="entry name" value="PEROXISOMAL BIOGENESIS FACTOR 11"/>
    <property type="match status" value="1"/>
</dbReference>
<keyword evidence="2 6" id="KW-0472">Membrane</keyword>
<dbReference type="GO" id="GO:0016559">
    <property type="term" value="P:peroxisome fission"/>
    <property type="evidence" value="ECO:0007669"/>
    <property type="project" value="InterPro"/>
</dbReference>
<evidence type="ECO:0000256" key="2">
    <source>
        <dbReference type="ARBA" id="ARBA00023136"/>
    </source>
</evidence>
<comment type="subcellular location">
    <subcellularLocation>
        <location evidence="4">Peroxisome membrane</location>
    </subcellularLocation>
</comment>
<dbReference type="AlphaFoldDB" id="A0A9P9WX06"/>
<evidence type="ECO:0000256" key="5">
    <source>
        <dbReference type="SAM" id="MobiDB-lite"/>
    </source>
</evidence>
<accession>A0A9P9WX06</accession>
<dbReference type="Proteomes" id="UP000829685">
    <property type="component" value="Unassembled WGS sequence"/>
</dbReference>
<evidence type="ECO:0000256" key="6">
    <source>
        <dbReference type="SAM" id="Phobius"/>
    </source>
</evidence>
<dbReference type="InterPro" id="IPR008733">
    <property type="entry name" value="PEX11"/>
</dbReference>
<dbReference type="EMBL" id="JAFIMR010000002">
    <property type="protein sequence ID" value="KAI1880611.1"/>
    <property type="molecule type" value="Genomic_DNA"/>
</dbReference>
<keyword evidence="8" id="KW-1185">Reference proteome</keyword>
<feature type="transmembrane region" description="Helical" evidence="6">
    <location>
        <begin position="28"/>
        <end position="50"/>
    </location>
</feature>
<keyword evidence="1" id="KW-0962">Peroxisome biogenesis</keyword>
<evidence type="ECO:0000256" key="3">
    <source>
        <dbReference type="ARBA" id="ARBA00023140"/>
    </source>
</evidence>
<keyword evidence="6" id="KW-0812">Transmembrane</keyword>
<feature type="compositionally biased region" description="Basic and acidic residues" evidence="5">
    <location>
        <begin position="195"/>
        <end position="210"/>
    </location>
</feature>
<keyword evidence="6" id="KW-1133">Transmembrane helix</keyword>
<sequence>MSVQFHEQFIRFTTDSVGLERTFRLLQATVQIIASYPAVLGLLLSLLGFITGSSSAAVSHAQTNVILLALRQRLGLARRFFRLFRFLDAFHAAHKLYAGLSATGAAPAPAEAWLDVLGRTFNGMYLLLEASTIVDALQIEGLRVWAPDWERAITVEAQRFWLLALVCGVLAGLLRMVKVLAYTPVPATGDGFAHGAKEGKDDAGEKDKVGPGDGDEGEFDMQKEQQRLRAIVKERRKGRVLWRREVRAKLRGLGRAVTANALDIVLPGSVVGWVQADPGTVGLAMFVTSILTGMDAWERCGREVAASK</sequence>
<keyword evidence="3" id="KW-0576">Peroxisome</keyword>